<dbReference type="Proteomes" id="UP000019733">
    <property type="component" value="Segment"/>
</dbReference>
<proteinExistence type="predicted"/>
<gene>
    <name evidence="1" type="ORF">JS09_0234</name>
</gene>
<accession>A0A060BNS2</accession>
<evidence type="ECO:0000313" key="1">
    <source>
        <dbReference type="EMBL" id="AIA80194.1"/>
    </source>
</evidence>
<dbReference type="OrthoDB" id="18033at10239"/>
<protein>
    <recommendedName>
        <fullName evidence="3">Tail fibers protein</fullName>
    </recommendedName>
</protein>
<organism evidence="1 2">
    <name type="scientific">Escherichia phage vB_EcoM_JS09</name>
    <dbReference type="NCBI Taxonomy" id="1430444"/>
    <lineage>
        <taxon>Viruses</taxon>
        <taxon>Duplodnaviria</taxon>
        <taxon>Heunggongvirae</taxon>
        <taxon>Uroviricota</taxon>
        <taxon>Caudoviricetes</taxon>
        <taxon>Pantevenvirales</taxon>
        <taxon>Straboviridae</taxon>
        <taxon>Tevenvirinae</taxon>
        <taxon>Mosigvirus</taxon>
        <taxon>Mosigvirus JS09</taxon>
    </lineage>
</organism>
<dbReference type="RefSeq" id="YP_009037557.1">
    <property type="nucleotide sequence ID" value="NC_024124.2"/>
</dbReference>
<name>A0A060BNS2_9CAUD</name>
<evidence type="ECO:0000313" key="2">
    <source>
        <dbReference type="Proteomes" id="UP000019733"/>
    </source>
</evidence>
<evidence type="ECO:0008006" key="3">
    <source>
        <dbReference type="Google" id="ProtNLM"/>
    </source>
</evidence>
<keyword evidence="2" id="KW-1185">Reference proteome</keyword>
<dbReference type="EMBL" id="KF582788">
    <property type="protein sequence ID" value="AIA80194.1"/>
    <property type="molecule type" value="Genomic_DNA"/>
</dbReference>
<dbReference type="KEGG" id="vg:19524952"/>
<reference evidence="1" key="1">
    <citation type="submission" date="2015-07" db="EMBL/GenBank/DDBJ databases">
        <title>Isolation and characterization of a novel lytic T4-like coliphage vB_EcoM_JS09 infecting APEC.</title>
        <authorList>
            <person name="Zhou Y."/>
            <person name="Bao H.D."/>
            <person name="Zhang H."/>
            <person name="Wang R."/>
        </authorList>
    </citation>
    <scope>NUCLEOTIDE SEQUENCE</scope>
</reference>
<dbReference type="Pfam" id="PF10902">
    <property type="entry name" value="WYL_2"/>
    <property type="match status" value="1"/>
</dbReference>
<dbReference type="InterPro" id="IPR024401">
    <property type="entry name" value="WYL_prot"/>
</dbReference>
<sequence length="98" mass="11417">MILTEQETMVLRERIKTILSVGVHCVVFEKANGEVRTMFASRDELEVKYENNNPATEVRYEPRESVRAFDTKLGQWRSFRLDKVISVDGTPVERLLLM</sequence>
<dbReference type="GeneID" id="19524952"/>